<dbReference type="InterPro" id="IPR023299">
    <property type="entry name" value="ATPase_P-typ_cyto_dom_N"/>
</dbReference>
<dbReference type="GO" id="GO:0005524">
    <property type="term" value="F:ATP binding"/>
    <property type="evidence" value="ECO:0007669"/>
    <property type="project" value="UniProtKB-UniRule"/>
</dbReference>
<feature type="transmembrane region" description="Helical" evidence="10">
    <location>
        <begin position="119"/>
        <end position="137"/>
    </location>
</feature>
<keyword evidence="10" id="KW-1003">Cell membrane</keyword>
<dbReference type="SUPFAM" id="SSF56784">
    <property type="entry name" value="HAD-like"/>
    <property type="match status" value="1"/>
</dbReference>
<dbReference type="InterPro" id="IPR001757">
    <property type="entry name" value="P_typ_ATPase"/>
</dbReference>
<dbReference type="KEGG" id="pnl:PNK_0066"/>
<proteinExistence type="inferred from homology"/>
<dbReference type="STRING" id="389348.PNK_0066"/>
<dbReference type="GO" id="GO:0016887">
    <property type="term" value="F:ATP hydrolysis activity"/>
    <property type="evidence" value="ECO:0007669"/>
    <property type="project" value="InterPro"/>
</dbReference>
<dbReference type="GO" id="GO:0005507">
    <property type="term" value="F:copper ion binding"/>
    <property type="evidence" value="ECO:0007669"/>
    <property type="project" value="TreeGrafter"/>
</dbReference>
<evidence type="ECO:0000256" key="3">
    <source>
        <dbReference type="ARBA" id="ARBA00022692"/>
    </source>
</evidence>
<dbReference type="GO" id="GO:0055070">
    <property type="term" value="P:copper ion homeostasis"/>
    <property type="evidence" value="ECO:0007669"/>
    <property type="project" value="TreeGrafter"/>
</dbReference>
<dbReference type="FunFam" id="2.70.150.10:FF:000002">
    <property type="entry name" value="Copper-transporting ATPase 1, putative"/>
    <property type="match status" value="1"/>
</dbReference>
<evidence type="ECO:0000259" key="11">
    <source>
        <dbReference type="Pfam" id="PF00122"/>
    </source>
</evidence>
<protein>
    <submittedName>
        <fullName evidence="12">Putative copper-transporting ATPase</fullName>
        <ecNumber evidence="12">3.6.3.4</ecNumber>
    </submittedName>
</protein>
<dbReference type="InParanoid" id="A0A0U5J7I7"/>
<name>A0A0U5J7I7_9BACT</name>
<evidence type="ECO:0000256" key="6">
    <source>
        <dbReference type="ARBA" id="ARBA00022840"/>
    </source>
</evidence>
<feature type="transmembrane region" description="Helical" evidence="10">
    <location>
        <begin position="606"/>
        <end position="625"/>
    </location>
</feature>
<evidence type="ECO:0000313" key="12">
    <source>
        <dbReference type="EMBL" id="CUI15704.1"/>
    </source>
</evidence>
<dbReference type="Proteomes" id="UP000069902">
    <property type="component" value="Chromosome cPNK"/>
</dbReference>
<evidence type="ECO:0000256" key="1">
    <source>
        <dbReference type="ARBA" id="ARBA00004127"/>
    </source>
</evidence>
<sequence length="656" mass="71333">MEKRVDVLSSEQVLDQQRLLRRQVVQSSFNSFLIAALLSFPFLIQMIAKGLGYSFEVGSAWQWILATLVQFGCGWPLYLSAYRALKAKRGNMDLLIVLGTTAAYSLSLAVYFWHLPQYLYFESSAIIITLTLLGRWLEALMQGRMSKTLEQLLHSQPKSARLDKGKQAIADITVAKPGDLFVVHPGERIPVDGIVREGEASVNELLLTGISTPVFKEAGSAVFAGTTSERGLIHIQATQVGAETRLSQLIRLVEQAQMPNTPVSKRGDGIAAIFIPLILLISVLTWGVWTFWWESPESGALNAIAVLAIACPCAIGLVNPLILLMTKEAGEKQGILFKDATSLEQVGQLRVLFFEKTGTLTEGCPTISAIYPHAKHPKEEVLQLAASLESFSFHSLAKAISNRAKHEGIALKRVEDFQSMDKGVSGSIDGKVYYLGSISFAEEMGIEVEPALTLLEHKGETLVLVWTAKHLVGLISLIDQVRPKSAEAIRLLKERGIHPILLTGDRKGTAESVAHLVGIEDVRNGLLPAEKVGIVREAKQAGIVGIVGDAIDNAKALAEADVSFAFGYRAVALEAASINLKRNDLMGVVDAVDLSFKSMSKMRQNLFLAFVYNILAIPLAASGLLNPMIVAGTMATSLVSVVANALLLRYWKPLSE</sequence>
<keyword evidence="9 10" id="KW-0472">Membrane</keyword>
<organism evidence="12 13">
    <name type="scientific">Candidatus Protochlamydia naegleriophila</name>
    <dbReference type="NCBI Taxonomy" id="389348"/>
    <lineage>
        <taxon>Bacteria</taxon>
        <taxon>Pseudomonadati</taxon>
        <taxon>Chlamydiota</taxon>
        <taxon>Chlamydiia</taxon>
        <taxon>Parachlamydiales</taxon>
        <taxon>Parachlamydiaceae</taxon>
        <taxon>Candidatus Protochlamydia</taxon>
    </lineage>
</organism>
<gene>
    <name evidence="12" type="primary">copa1</name>
    <name evidence="12" type="ORF">PNK_0066</name>
</gene>
<accession>A0A0U5J7I7</accession>
<keyword evidence="13" id="KW-1185">Reference proteome</keyword>
<keyword evidence="6 10" id="KW-0067">ATP-binding</keyword>
<evidence type="ECO:0000256" key="4">
    <source>
        <dbReference type="ARBA" id="ARBA00022723"/>
    </source>
</evidence>
<dbReference type="NCBIfam" id="TIGR01511">
    <property type="entry name" value="ATPase-IB1_Cu"/>
    <property type="match status" value="1"/>
</dbReference>
<feature type="transmembrane region" description="Helical" evidence="10">
    <location>
        <begin position="60"/>
        <end position="82"/>
    </location>
</feature>
<dbReference type="SUPFAM" id="SSF81653">
    <property type="entry name" value="Calcium ATPase, transduction domain A"/>
    <property type="match status" value="1"/>
</dbReference>
<dbReference type="PANTHER" id="PTHR43520">
    <property type="entry name" value="ATP7, ISOFORM B"/>
    <property type="match status" value="1"/>
</dbReference>
<feature type="transmembrane region" description="Helical" evidence="10">
    <location>
        <begin position="631"/>
        <end position="651"/>
    </location>
</feature>
<dbReference type="InterPro" id="IPR027256">
    <property type="entry name" value="P-typ_ATPase_IB"/>
</dbReference>
<dbReference type="NCBIfam" id="TIGR01525">
    <property type="entry name" value="ATPase-IB_hvy"/>
    <property type="match status" value="1"/>
</dbReference>
<comment type="similarity">
    <text evidence="2 10">Belongs to the cation transport ATPase (P-type) (TC 3.A.3) family. Type IB subfamily.</text>
</comment>
<dbReference type="Gene3D" id="2.70.150.10">
    <property type="entry name" value="Calcium-transporting ATPase, cytoplasmic transduction domain A"/>
    <property type="match status" value="1"/>
</dbReference>
<reference evidence="13" key="1">
    <citation type="submission" date="2015-09" db="EMBL/GenBank/DDBJ databases">
        <authorList>
            <person name="Bertelli C."/>
        </authorList>
    </citation>
    <scope>NUCLEOTIDE SEQUENCE [LARGE SCALE GENOMIC DNA]</scope>
    <source>
        <strain evidence="13">KNic</strain>
    </source>
</reference>
<feature type="transmembrane region" description="Helical" evidence="10">
    <location>
        <begin position="94"/>
        <end position="113"/>
    </location>
</feature>
<evidence type="ECO:0000256" key="5">
    <source>
        <dbReference type="ARBA" id="ARBA00022741"/>
    </source>
</evidence>
<keyword evidence="7" id="KW-1278">Translocase</keyword>
<dbReference type="SUPFAM" id="SSF81665">
    <property type="entry name" value="Calcium ATPase, transmembrane domain M"/>
    <property type="match status" value="1"/>
</dbReference>
<dbReference type="Gene3D" id="3.40.1110.10">
    <property type="entry name" value="Calcium-transporting ATPase, cytoplasmic domain N"/>
    <property type="match status" value="1"/>
</dbReference>
<dbReference type="InterPro" id="IPR059000">
    <property type="entry name" value="ATPase_P-type_domA"/>
</dbReference>
<dbReference type="RefSeq" id="WP_059059566.1">
    <property type="nucleotide sequence ID" value="NZ_LN879502.1"/>
</dbReference>
<dbReference type="AlphaFoldDB" id="A0A0U5J7I7"/>
<feature type="transmembrane region" description="Helical" evidence="10">
    <location>
        <begin position="304"/>
        <end position="324"/>
    </location>
</feature>
<dbReference type="EMBL" id="LN879502">
    <property type="protein sequence ID" value="CUI15704.1"/>
    <property type="molecule type" value="Genomic_DNA"/>
</dbReference>
<feature type="transmembrane region" description="Helical" evidence="10">
    <location>
        <begin position="28"/>
        <end position="48"/>
    </location>
</feature>
<evidence type="ECO:0000256" key="8">
    <source>
        <dbReference type="ARBA" id="ARBA00022989"/>
    </source>
</evidence>
<dbReference type="InterPro" id="IPR023298">
    <property type="entry name" value="ATPase_P-typ_TM_dom_sf"/>
</dbReference>
<dbReference type="Pfam" id="PF00702">
    <property type="entry name" value="Hydrolase"/>
    <property type="match status" value="1"/>
</dbReference>
<dbReference type="Gene3D" id="3.40.50.1000">
    <property type="entry name" value="HAD superfamily/HAD-like"/>
    <property type="match status" value="1"/>
</dbReference>
<keyword evidence="8 10" id="KW-1133">Transmembrane helix</keyword>
<dbReference type="Pfam" id="PF00122">
    <property type="entry name" value="E1-E2_ATPase"/>
    <property type="match status" value="1"/>
</dbReference>
<feature type="domain" description="P-type ATPase A" evidence="11">
    <location>
        <begin position="156"/>
        <end position="254"/>
    </location>
</feature>
<keyword evidence="5 10" id="KW-0547">Nucleotide-binding</keyword>
<dbReference type="GO" id="GO:0043682">
    <property type="term" value="F:P-type divalent copper transporter activity"/>
    <property type="evidence" value="ECO:0007669"/>
    <property type="project" value="TreeGrafter"/>
</dbReference>
<dbReference type="EC" id="3.6.3.4" evidence="12"/>
<dbReference type="PANTHER" id="PTHR43520:SF8">
    <property type="entry name" value="P-TYPE CU(+) TRANSPORTER"/>
    <property type="match status" value="1"/>
</dbReference>
<dbReference type="InterPro" id="IPR008250">
    <property type="entry name" value="ATPase_P-typ_transduc_dom_A_sf"/>
</dbReference>
<evidence type="ECO:0000256" key="7">
    <source>
        <dbReference type="ARBA" id="ARBA00022967"/>
    </source>
</evidence>
<keyword evidence="4 10" id="KW-0479">Metal-binding</keyword>
<dbReference type="InterPro" id="IPR023214">
    <property type="entry name" value="HAD_sf"/>
</dbReference>
<evidence type="ECO:0000256" key="10">
    <source>
        <dbReference type="RuleBase" id="RU362081"/>
    </source>
</evidence>
<dbReference type="InterPro" id="IPR036412">
    <property type="entry name" value="HAD-like_sf"/>
</dbReference>
<evidence type="ECO:0000313" key="13">
    <source>
        <dbReference type="Proteomes" id="UP000069902"/>
    </source>
</evidence>
<keyword evidence="3 10" id="KW-0812">Transmembrane</keyword>
<feature type="transmembrane region" description="Helical" evidence="10">
    <location>
        <begin position="270"/>
        <end position="292"/>
    </location>
</feature>
<evidence type="ECO:0000256" key="2">
    <source>
        <dbReference type="ARBA" id="ARBA00006024"/>
    </source>
</evidence>
<dbReference type="PRINTS" id="PR00943">
    <property type="entry name" value="CUATPASE"/>
</dbReference>
<keyword evidence="12" id="KW-0378">Hydrolase</keyword>
<dbReference type="NCBIfam" id="TIGR01494">
    <property type="entry name" value="ATPase_P-type"/>
    <property type="match status" value="1"/>
</dbReference>
<dbReference type="PRINTS" id="PR00119">
    <property type="entry name" value="CATATPASE"/>
</dbReference>
<dbReference type="PATRIC" id="fig|389348.3.peg.81"/>
<evidence type="ECO:0000256" key="9">
    <source>
        <dbReference type="ARBA" id="ARBA00023136"/>
    </source>
</evidence>
<dbReference type="GO" id="GO:0005886">
    <property type="term" value="C:plasma membrane"/>
    <property type="evidence" value="ECO:0007669"/>
    <property type="project" value="UniProtKB-SubCell"/>
</dbReference>
<comment type="subcellular location">
    <subcellularLocation>
        <location evidence="10">Cell membrane</location>
    </subcellularLocation>
    <subcellularLocation>
        <location evidence="1">Endomembrane system</location>
        <topology evidence="1">Multi-pass membrane protein</topology>
    </subcellularLocation>
</comment>
<dbReference type="GO" id="GO:0012505">
    <property type="term" value="C:endomembrane system"/>
    <property type="evidence" value="ECO:0007669"/>
    <property type="project" value="UniProtKB-SubCell"/>
</dbReference>